<dbReference type="SUPFAM" id="SSF69179">
    <property type="entry name" value="Integrin domains"/>
    <property type="match status" value="2"/>
</dbReference>
<protein>
    <recommendedName>
        <fullName evidence="12">Integrin alpha second immunoglobulin-like domain-containing protein</fullName>
    </recommendedName>
</protein>
<dbReference type="Gene3D" id="2.60.40.1530">
    <property type="entry name" value="ntegrin, alpha v. Chain A, domain 4"/>
    <property type="match status" value="1"/>
</dbReference>
<dbReference type="PANTHER" id="PTHR23220:SF83">
    <property type="entry name" value="INTEGRIN ALPHA-PS3-RELATED"/>
    <property type="match status" value="1"/>
</dbReference>
<evidence type="ECO:0000256" key="5">
    <source>
        <dbReference type="ARBA" id="ARBA00022989"/>
    </source>
</evidence>
<keyword evidence="3" id="KW-0812">Transmembrane</keyword>
<keyword evidence="6 11" id="KW-0401">Integrin</keyword>
<evidence type="ECO:0000313" key="14">
    <source>
        <dbReference type="Proteomes" id="UP000719412"/>
    </source>
</evidence>
<feature type="repeat" description="FG-GAP" evidence="10">
    <location>
        <begin position="181"/>
        <end position="240"/>
    </location>
</feature>
<name>A0A8J6LFW8_TENMO</name>
<dbReference type="GO" id="GO:0009897">
    <property type="term" value="C:external side of plasma membrane"/>
    <property type="evidence" value="ECO:0007669"/>
    <property type="project" value="TreeGrafter"/>
</dbReference>
<comment type="similarity">
    <text evidence="2 11">Belongs to the integrin alpha chain family.</text>
</comment>
<keyword evidence="14" id="KW-1185">Reference proteome</keyword>
<dbReference type="PRINTS" id="PR01185">
    <property type="entry name" value="INTEGRINA"/>
</dbReference>
<sequence length="706" mass="77632">MLKPLILINFCVTLSSASFIINYTATRMIALNETDSYFGYSVLLQKGNPPQVIVGAPRTRQGKQFAGSVYKCNLSTFSCGKYNGILRDRSVYAPNKNGDFLGSVLDGDNYTGALVRTNLGNVKSNVFPSKPDLSYYHESYLGYAVAWGRFIRRSNAVWYISGAPRGDNLKGKVIFFGQDGTVRLTLSGEQFGSYFGSSLLVIHKPDGGDDVLVGAPMYSGTTFDEGCVYYYKNKNDGTFAQPIKLSNKKSLSRFGTVIADLGDIDLDSFPDCTISAPYEDDGVGAVYIYFGTKDGFSNGNVHRIAPSKFATVYPKIVVRGFGLGVSKGVDIYNKKHNDIVIGAYQSAQIFVMRSHEITDLDAALAADVNRLYTSTSNFSANHLNVDPFIIRYQYFPVDSVNRTEEKILEIPVTYECGTDNICHTNMTIKAVIVGRKVLVVGADRELKVEVTIQNSGEAAYQLKLYIDVAPEISLINLRECDLENGSYVCALGQIFNGTVKKSFLLDLANLRPNRTRLPVSFRVESIGQDVNPSDDKLTLHVPVTLQSNLHVSSQSVPDSVLLNKSETTTTMTHYFLVGNQGPSPYDLKVTIFVPQLEVNGSNILEIESLEGSVNGIVTQCRHSNKNPRGMVKLSQNNVNTTALSCSESEVNCTALACDGGYFSKSSENAIFVLKLIIRNEPLARFMEKKNQILIQSTILLKNGTKE</sequence>
<evidence type="ECO:0000256" key="4">
    <source>
        <dbReference type="ARBA" id="ARBA00022889"/>
    </source>
</evidence>
<dbReference type="SMART" id="SM00191">
    <property type="entry name" value="Int_alpha"/>
    <property type="match status" value="4"/>
</dbReference>
<dbReference type="GO" id="GO:0008305">
    <property type="term" value="C:integrin complex"/>
    <property type="evidence" value="ECO:0007669"/>
    <property type="project" value="InterPro"/>
</dbReference>
<dbReference type="EMBL" id="JABDTM020012634">
    <property type="protein sequence ID" value="KAH0820205.1"/>
    <property type="molecule type" value="Genomic_DNA"/>
</dbReference>
<evidence type="ECO:0000256" key="9">
    <source>
        <dbReference type="ARBA" id="ARBA00023180"/>
    </source>
</evidence>
<dbReference type="Gene3D" id="2.130.10.130">
    <property type="entry name" value="Integrin alpha, N-terminal"/>
    <property type="match status" value="2"/>
</dbReference>
<keyword evidence="7" id="KW-0472">Membrane</keyword>
<feature type="chain" id="PRO_5035338373" description="Integrin alpha second immunoglobulin-like domain-containing protein" evidence="11">
    <location>
        <begin position="18"/>
        <end position="706"/>
    </location>
</feature>
<comment type="caution">
    <text evidence="13">The sequence shown here is derived from an EMBL/GenBank/DDBJ whole genome shotgun (WGS) entry which is preliminary data.</text>
</comment>
<dbReference type="GO" id="GO:0007160">
    <property type="term" value="P:cell-matrix adhesion"/>
    <property type="evidence" value="ECO:0007669"/>
    <property type="project" value="TreeGrafter"/>
</dbReference>
<keyword evidence="4 11" id="KW-0130">Cell adhesion</keyword>
<reference evidence="13" key="2">
    <citation type="submission" date="2021-08" db="EMBL/GenBank/DDBJ databases">
        <authorList>
            <person name="Eriksson T."/>
        </authorList>
    </citation>
    <scope>NUCLEOTIDE SEQUENCE</scope>
    <source>
        <strain evidence="13">Stoneville</strain>
        <tissue evidence="13">Whole head</tissue>
    </source>
</reference>
<dbReference type="SUPFAM" id="SSF69318">
    <property type="entry name" value="Integrin alpha N-terminal domain"/>
    <property type="match status" value="1"/>
</dbReference>
<feature type="repeat" description="FG-GAP" evidence="10">
    <location>
        <begin position="24"/>
        <end position="81"/>
    </location>
</feature>
<dbReference type="Gene3D" id="2.60.40.1510">
    <property type="entry name" value="ntegrin, alpha v. Chain A, domain 3"/>
    <property type="match status" value="1"/>
</dbReference>
<dbReference type="Proteomes" id="UP000719412">
    <property type="component" value="Unassembled WGS sequence"/>
</dbReference>
<evidence type="ECO:0000256" key="7">
    <source>
        <dbReference type="ARBA" id="ARBA00023136"/>
    </source>
</evidence>
<dbReference type="GO" id="GO:0005178">
    <property type="term" value="F:integrin binding"/>
    <property type="evidence" value="ECO:0007669"/>
    <property type="project" value="TreeGrafter"/>
</dbReference>
<evidence type="ECO:0000256" key="8">
    <source>
        <dbReference type="ARBA" id="ARBA00023170"/>
    </source>
</evidence>
<dbReference type="PANTHER" id="PTHR23220">
    <property type="entry name" value="INTEGRIN ALPHA"/>
    <property type="match status" value="1"/>
</dbReference>
<accession>A0A8J6LFW8</accession>
<comment type="subcellular location">
    <subcellularLocation>
        <location evidence="1 11">Membrane</location>
        <topology evidence="1 11">Single-pass type I membrane protein</topology>
    </subcellularLocation>
</comment>
<feature type="signal peptide" evidence="11">
    <location>
        <begin position="1"/>
        <end position="17"/>
    </location>
</feature>
<proteinExistence type="inferred from homology"/>
<dbReference type="PROSITE" id="PS51470">
    <property type="entry name" value="FG_GAP"/>
    <property type="match status" value="3"/>
</dbReference>
<dbReference type="InterPro" id="IPR028994">
    <property type="entry name" value="Integrin_alpha_N"/>
</dbReference>
<dbReference type="InterPro" id="IPR000413">
    <property type="entry name" value="Integrin_alpha"/>
</dbReference>
<dbReference type="InterPro" id="IPR032695">
    <property type="entry name" value="Integrin_dom_sf"/>
</dbReference>
<keyword evidence="8 11" id="KW-0675">Receptor</keyword>
<dbReference type="InterPro" id="IPR048285">
    <property type="entry name" value="Integrin_alpha_Ig-like_2"/>
</dbReference>
<reference evidence="13" key="1">
    <citation type="journal article" date="2020" name="J Insects Food Feed">
        <title>The yellow mealworm (Tenebrio molitor) genome: a resource for the emerging insects as food and feed industry.</title>
        <authorList>
            <person name="Eriksson T."/>
            <person name="Andere A."/>
            <person name="Kelstrup H."/>
            <person name="Emery V."/>
            <person name="Picard C."/>
        </authorList>
    </citation>
    <scope>NUCLEOTIDE SEQUENCE</scope>
    <source>
        <strain evidence="13">Stoneville</strain>
        <tissue evidence="13">Whole head</tissue>
    </source>
</reference>
<keyword evidence="11" id="KW-0732">Signal</keyword>
<evidence type="ECO:0000256" key="3">
    <source>
        <dbReference type="ARBA" id="ARBA00022692"/>
    </source>
</evidence>
<evidence type="ECO:0000259" key="12">
    <source>
        <dbReference type="Pfam" id="PF20805"/>
    </source>
</evidence>
<feature type="repeat" description="FG-GAP" evidence="10">
    <location>
        <begin position="241"/>
        <end position="298"/>
    </location>
</feature>
<feature type="domain" description="Integrin alpha second immunoglobulin-like" evidence="12">
    <location>
        <begin position="416"/>
        <end position="543"/>
    </location>
</feature>
<evidence type="ECO:0000256" key="11">
    <source>
        <dbReference type="RuleBase" id="RU003762"/>
    </source>
</evidence>
<dbReference type="AlphaFoldDB" id="A0A8J6LFW8"/>
<evidence type="ECO:0000256" key="1">
    <source>
        <dbReference type="ARBA" id="ARBA00004479"/>
    </source>
</evidence>
<evidence type="ECO:0000256" key="6">
    <source>
        <dbReference type="ARBA" id="ARBA00023037"/>
    </source>
</evidence>
<keyword evidence="5" id="KW-1133">Transmembrane helix</keyword>
<dbReference type="GO" id="GO:0033627">
    <property type="term" value="P:cell adhesion mediated by integrin"/>
    <property type="evidence" value="ECO:0007669"/>
    <property type="project" value="TreeGrafter"/>
</dbReference>
<dbReference type="InterPro" id="IPR013519">
    <property type="entry name" value="Int_alpha_beta-p"/>
</dbReference>
<keyword evidence="9" id="KW-0325">Glycoprotein</keyword>
<evidence type="ECO:0000256" key="2">
    <source>
        <dbReference type="ARBA" id="ARBA00008054"/>
    </source>
</evidence>
<organism evidence="13 14">
    <name type="scientific">Tenebrio molitor</name>
    <name type="common">Yellow mealworm beetle</name>
    <dbReference type="NCBI Taxonomy" id="7067"/>
    <lineage>
        <taxon>Eukaryota</taxon>
        <taxon>Metazoa</taxon>
        <taxon>Ecdysozoa</taxon>
        <taxon>Arthropoda</taxon>
        <taxon>Hexapoda</taxon>
        <taxon>Insecta</taxon>
        <taxon>Pterygota</taxon>
        <taxon>Neoptera</taxon>
        <taxon>Endopterygota</taxon>
        <taxon>Coleoptera</taxon>
        <taxon>Polyphaga</taxon>
        <taxon>Cucujiformia</taxon>
        <taxon>Tenebrionidae</taxon>
        <taxon>Tenebrio</taxon>
    </lineage>
</organism>
<evidence type="ECO:0000313" key="13">
    <source>
        <dbReference type="EMBL" id="KAH0820205.1"/>
    </source>
</evidence>
<dbReference type="Pfam" id="PF20805">
    <property type="entry name" value="Integrin_A_Ig_2"/>
    <property type="match status" value="1"/>
</dbReference>
<gene>
    <name evidence="13" type="ORF">GEV33_002586</name>
</gene>
<dbReference type="GO" id="GO:0007229">
    <property type="term" value="P:integrin-mediated signaling pathway"/>
    <property type="evidence" value="ECO:0007669"/>
    <property type="project" value="UniProtKB-KW"/>
</dbReference>
<evidence type="ECO:0000256" key="10">
    <source>
        <dbReference type="PROSITE-ProRule" id="PRU00803"/>
    </source>
</evidence>
<dbReference type="GO" id="GO:0007157">
    <property type="term" value="P:heterophilic cell-cell adhesion via plasma membrane cell adhesion molecules"/>
    <property type="evidence" value="ECO:0007669"/>
    <property type="project" value="UniProtKB-ARBA"/>
</dbReference>